<keyword evidence="2" id="KW-0560">Oxidoreductase</keyword>
<keyword evidence="5" id="KW-1185">Reference proteome</keyword>
<evidence type="ECO:0000313" key="5">
    <source>
        <dbReference type="Proteomes" id="UP001470809"/>
    </source>
</evidence>
<dbReference type="InterPro" id="IPR036938">
    <property type="entry name" value="PAP2/HPO_sf"/>
</dbReference>
<dbReference type="SUPFAM" id="SSF48317">
    <property type="entry name" value="Acid phosphatase/Vanadium-dependent haloperoxidase"/>
    <property type="match status" value="1"/>
</dbReference>
<proteinExistence type="predicted"/>
<dbReference type="PANTHER" id="PTHR48106:SF18">
    <property type="entry name" value="QUINONE OXIDOREDUCTASE PIG3"/>
    <property type="match status" value="1"/>
</dbReference>
<name>A0AAN0NIR5_9RHOB</name>
<dbReference type="GO" id="GO:0070402">
    <property type="term" value="F:NADPH binding"/>
    <property type="evidence" value="ECO:0007669"/>
    <property type="project" value="TreeGrafter"/>
</dbReference>
<dbReference type="GO" id="GO:0004601">
    <property type="term" value="F:peroxidase activity"/>
    <property type="evidence" value="ECO:0007669"/>
    <property type="project" value="InterPro"/>
</dbReference>
<dbReference type="CDD" id="cd03398">
    <property type="entry name" value="PAP2_haloperoxidase"/>
    <property type="match status" value="1"/>
</dbReference>
<reference evidence="5" key="2">
    <citation type="submission" date="2024-08" db="EMBL/GenBank/DDBJ databases">
        <title>Phylogenomic analyses of a clade within the roseobacter group suggest taxonomic reassignments of species of the genera Aestuariivita, Citreicella, Loktanella, Nautella, Pelagibaca, Ruegeria, Thalassobius, Thiobacimonas and Tropicibacter, and the proposal o.</title>
        <authorList>
            <person name="Jeon C.O."/>
        </authorList>
    </citation>
    <scope>NUCLEOTIDE SEQUENCE [LARGE SCALE GENOMIC DNA]</scope>
    <source>
        <strain evidence="5">SS1-5</strain>
    </source>
</reference>
<dbReference type="InterPro" id="IPR011032">
    <property type="entry name" value="GroES-like_sf"/>
</dbReference>
<evidence type="ECO:0000256" key="1">
    <source>
        <dbReference type="ARBA" id="ARBA00022857"/>
    </source>
</evidence>
<dbReference type="SUPFAM" id="SSF51735">
    <property type="entry name" value="NAD(P)-binding Rossmann-fold domains"/>
    <property type="match status" value="1"/>
</dbReference>
<dbReference type="Gene3D" id="3.90.180.10">
    <property type="entry name" value="Medium-chain alcohol dehydrogenases, catalytic domain"/>
    <property type="match status" value="1"/>
</dbReference>
<reference evidence="4 5" key="1">
    <citation type="submission" date="2024-04" db="EMBL/GenBank/DDBJ databases">
        <title>Phylogenomic analyses of a clade within the roseobacter group suggest taxonomic reassignments of species of the genera Aestuariivita, Citreicella, Loktanella, Nautella, Pelagibaca, Ruegeria, Thalassobius, Thiobacimonas and Tropicibacter, and the proposal o.</title>
        <authorList>
            <person name="Jeon C.O."/>
        </authorList>
    </citation>
    <scope>NUCLEOTIDE SEQUENCE [LARGE SCALE GENOMIC DNA]</scope>
    <source>
        <strain evidence="4 5">SS1-5</strain>
    </source>
</reference>
<gene>
    <name evidence="4" type="ORF">AABB31_21850</name>
</gene>
<dbReference type="InterPro" id="IPR016119">
    <property type="entry name" value="Br/Cl_peroxidase_C"/>
</dbReference>
<dbReference type="Proteomes" id="UP001470809">
    <property type="component" value="Chromosome"/>
</dbReference>
<dbReference type="InterPro" id="IPR036291">
    <property type="entry name" value="NAD(P)-bd_dom_sf"/>
</dbReference>
<dbReference type="InterPro" id="IPR013154">
    <property type="entry name" value="ADH-like_N"/>
</dbReference>
<dbReference type="Gene3D" id="3.40.50.720">
    <property type="entry name" value="NAD(P)-binding Rossmann-like Domain"/>
    <property type="match status" value="1"/>
</dbReference>
<dbReference type="GO" id="GO:0016651">
    <property type="term" value="F:oxidoreductase activity, acting on NAD(P)H"/>
    <property type="evidence" value="ECO:0007669"/>
    <property type="project" value="TreeGrafter"/>
</dbReference>
<dbReference type="PANTHER" id="PTHR48106">
    <property type="entry name" value="QUINONE OXIDOREDUCTASE PIG3-RELATED"/>
    <property type="match status" value="1"/>
</dbReference>
<sequence length="964" mass="104362">MTLPHTMTALVQTADGYVDTATGPHVTDLAPYLEHRDLPVPQPGPGQALIKVHLAAINPSDIHFIKGEYGQPRIKGAPAGFEAVGEVVAGDTPLLGQRVSFYATGSGTWSEYALTDAATLVPCRPDLAEIDAAGLIVNPLTAMAMFGIVTKSETKSMVLTAAGSQLCKLLIALGRDNGVQPIGVIRRAAQAAELRALGAADVIVAADALPLDQVQAVMRDLKPTILLDAVGDQITADLFFAMPKNARWISYGKLSAQSPKLDKMGQLIFQNKSIEGFWLTQWMRQVGKGEIAKAFAEIQARYVDGRWTTDVAGIVPLSAAMTDLPLCWRSQMARRLSTLASRQIALFGADWPKSVFPYLRQSSEPKMLVPSQLFRDDVYFEKTIGNQMTEERTIRARQVRRDAAHLAHHRTHPDHQANGDEQRFALAHYPMSFTKGLDHSTETGLVDDKADFEAFRQAIDAGEMHAFTTGVPVPKDQPRRLWEAPTAGLAYDLQGPDCQAVTMPPAPALCSDELAFEMAEVYELALVRDVPLSDFNETGTAALNASVARLNGLDYATGKFQGRPRKTDAAGQLTGQTIFRGSAPGVENGPYLSQFMVMGSRDQAGNHAEIDGYINYGALAIDQRVLTATPGKDYMQDWASWHSVQQGHDVNNGGPGQELGARRFICTPRDLATYVHYDALYQAYLNACLLLLGMGAPFDPAFANLSGMRGYYDAATDTKLAPNAGGFALYGGPHILTLVTEVATRALKAVRYQKFNNHLRLRPEALAARVEKAAIIDEKHPSTCGAFGKLRHQICGTVEAIKAFNGDTALLPMAFAEGSPMHPTYGAGHATVAGACVTMLKAFFDTSAVLAHDMTGKVAFRTALTGTTPAHFEVIEKGENLKCIATENGCPLTLEGELNKLAANISIGRNMAGVHYFSDYYDSLRMGEQIALGILEEQALCYPTDEFVMSVPTFDGAVVRIGQR</sequence>
<dbReference type="EMBL" id="CP151767">
    <property type="protein sequence ID" value="WZU67532.1"/>
    <property type="molecule type" value="Genomic_DNA"/>
</dbReference>
<organism evidence="4 5">
    <name type="scientific">Yoonia rhodophyticola</name>
    <dbReference type="NCBI Taxonomy" id="3137370"/>
    <lineage>
        <taxon>Bacteria</taxon>
        <taxon>Pseudomonadati</taxon>
        <taxon>Pseudomonadota</taxon>
        <taxon>Alphaproteobacteria</taxon>
        <taxon>Rhodobacterales</taxon>
        <taxon>Paracoccaceae</taxon>
        <taxon>Yoonia</taxon>
    </lineage>
</organism>
<dbReference type="AlphaFoldDB" id="A0AAN0NIR5"/>
<evidence type="ECO:0000256" key="2">
    <source>
        <dbReference type="ARBA" id="ARBA00023002"/>
    </source>
</evidence>
<protein>
    <submittedName>
        <fullName evidence="4">Alcohol dehydrogenase catalytic domain-containing protein</fullName>
    </submittedName>
</protein>
<evidence type="ECO:0000259" key="3">
    <source>
        <dbReference type="Pfam" id="PF08240"/>
    </source>
</evidence>
<dbReference type="Pfam" id="PF08240">
    <property type="entry name" value="ADH_N"/>
    <property type="match status" value="1"/>
</dbReference>
<accession>A0AAN0NIR5</accession>
<evidence type="ECO:0000313" key="4">
    <source>
        <dbReference type="EMBL" id="WZU67532.1"/>
    </source>
</evidence>
<feature type="domain" description="Alcohol dehydrogenase-like N-terminal" evidence="3">
    <location>
        <begin position="44"/>
        <end position="123"/>
    </location>
</feature>
<keyword evidence="1" id="KW-0521">NADP</keyword>
<dbReference type="Gene3D" id="1.10.606.10">
    <property type="entry name" value="Vanadium-containing Chloroperoxidase, domain 2"/>
    <property type="match status" value="1"/>
</dbReference>
<dbReference type="SUPFAM" id="SSF50129">
    <property type="entry name" value="GroES-like"/>
    <property type="match status" value="1"/>
</dbReference>